<reference evidence="8" key="2">
    <citation type="submission" date="2020-09" db="EMBL/GenBank/DDBJ databases">
        <authorList>
            <person name="Sun Q."/>
            <person name="Ohkuma M."/>
        </authorList>
    </citation>
    <scope>NUCLEOTIDE SEQUENCE</scope>
    <source>
        <strain evidence="8">JCM 4654</strain>
    </source>
</reference>
<dbReference type="Gene3D" id="3.40.50.2300">
    <property type="match status" value="1"/>
</dbReference>
<evidence type="ECO:0000256" key="1">
    <source>
        <dbReference type="ARBA" id="ARBA00022553"/>
    </source>
</evidence>
<dbReference type="PANTHER" id="PTHR43214">
    <property type="entry name" value="TWO-COMPONENT RESPONSE REGULATOR"/>
    <property type="match status" value="1"/>
</dbReference>
<feature type="domain" description="HTH luxR-type" evidence="6">
    <location>
        <begin position="158"/>
        <end position="223"/>
    </location>
</feature>
<dbReference type="Pfam" id="PF00196">
    <property type="entry name" value="GerE"/>
    <property type="match status" value="1"/>
</dbReference>
<dbReference type="PROSITE" id="PS00622">
    <property type="entry name" value="HTH_LUXR_1"/>
    <property type="match status" value="1"/>
</dbReference>
<dbReference type="GO" id="GO:0000160">
    <property type="term" value="P:phosphorelay signal transduction system"/>
    <property type="evidence" value="ECO:0007669"/>
    <property type="project" value="InterPro"/>
</dbReference>
<keyword evidence="9" id="KW-1185">Reference proteome</keyword>
<evidence type="ECO:0000256" key="4">
    <source>
        <dbReference type="ARBA" id="ARBA00023163"/>
    </source>
</evidence>
<dbReference type="CDD" id="cd17535">
    <property type="entry name" value="REC_NarL-like"/>
    <property type="match status" value="1"/>
</dbReference>
<dbReference type="SMART" id="SM00448">
    <property type="entry name" value="REC"/>
    <property type="match status" value="1"/>
</dbReference>
<evidence type="ECO:0000256" key="2">
    <source>
        <dbReference type="ARBA" id="ARBA00023015"/>
    </source>
</evidence>
<dbReference type="SMART" id="SM00421">
    <property type="entry name" value="HTH_LUXR"/>
    <property type="match status" value="1"/>
</dbReference>
<dbReference type="EMBL" id="BMVF01000009">
    <property type="protein sequence ID" value="GHD91151.1"/>
    <property type="molecule type" value="Genomic_DNA"/>
</dbReference>
<feature type="modified residue" description="4-aspartylphosphate" evidence="5">
    <location>
        <position position="75"/>
    </location>
</feature>
<dbReference type="PANTHER" id="PTHR43214:SF24">
    <property type="entry name" value="TRANSCRIPTIONAL REGULATORY PROTEIN NARL-RELATED"/>
    <property type="match status" value="1"/>
</dbReference>
<sequence length="225" mass="23626">MSDEKADEKAMTEHTGQGAGDGLRVLLADDHPVVREGLCAILESADGITVVGQAGSGEEAVALAARLNPDIVLLDLRMGDMDGVAATGHILRQCPGCKVVIVTTYESDADILRAVEAGAAGYLLKGSTRAELVSAVRGAARGETVLTPSLAGKLVRARTVDAPPLSERECEVLRLVSQGLTNAEIGRKLFIGEATVKTHLLRAYRKLDVTDRTAAAITAFERGLL</sequence>
<name>A0A919CWM2_9ACTN</name>
<dbReference type="Pfam" id="PF00072">
    <property type="entry name" value="Response_reg"/>
    <property type="match status" value="1"/>
</dbReference>
<organism evidence="8 9">
    <name type="scientific">Streptomyces naganishii JCM 4654</name>
    <dbReference type="NCBI Taxonomy" id="1306179"/>
    <lineage>
        <taxon>Bacteria</taxon>
        <taxon>Bacillati</taxon>
        <taxon>Actinomycetota</taxon>
        <taxon>Actinomycetes</taxon>
        <taxon>Kitasatosporales</taxon>
        <taxon>Streptomycetaceae</taxon>
        <taxon>Streptomyces</taxon>
    </lineage>
</organism>
<dbReference type="CDD" id="cd06170">
    <property type="entry name" value="LuxR_C_like"/>
    <property type="match status" value="1"/>
</dbReference>
<evidence type="ECO:0000259" key="6">
    <source>
        <dbReference type="PROSITE" id="PS50043"/>
    </source>
</evidence>
<dbReference type="PRINTS" id="PR00038">
    <property type="entry name" value="HTHLUXR"/>
</dbReference>
<evidence type="ECO:0000313" key="8">
    <source>
        <dbReference type="EMBL" id="GHD91151.1"/>
    </source>
</evidence>
<evidence type="ECO:0000313" key="9">
    <source>
        <dbReference type="Proteomes" id="UP000608955"/>
    </source>
</evidence>
<comment type="caution">
    <text evidence="8">The sequence shown here is derived from an EMBL/GenBank/DDBJ whole genome shotgun (WGS) entry which is preliminary data.</text>
</comment>
<accession>A0A919CWM2</accession>
<evidence type="ECO:0000256" key="3">
    <source>
        <dbReference type="ARBA" id="ARBA00023125"/>
    </source>
</evidence>
<dbReference type="PROSITE" id="PS50043">
    <property type="entry name" value="HTH_LUXR_2"/>
    <property type="match status" value="1"/>
</dbReference>
<dbReference type="InterPro" id="IPR011006">
    <property type="entry name" value="CheY-like_superfamily"/>
</dbReference>
<proteinExistence type="predicted"/>
<dbReference type="InterPro" id="IPR001789">
    <property type="entry name" value="Sig_transdc_resp-reg_receiver"/>
</dbReference>
<dbReference type="InterPro" id="IPR039420">
    <property type="entry name" value="WalR-like"/>
</dbReference>
<dbReference type="InterPro" id="IPR000792">
    <property type="entry name" value="Tscrpt_reg_LuxR_C"/>
</dbReference>
<keyword evidence="3 8" id="KW-0238">DNA-binding</keyword>
<feature type="domain" description="Response regulatory" evidence="7">
    <location>
        <begin position="24"/>
        <end position="140"/>
    </location>
</feature>
<protein>
    <submittedName>
        <fullName evidence="8">DNA-binding response regulator</fullName>
    </submittedName>
</protein>
<evidence type="ECO:0000256" key="5">
    <source>
        <dbReference type="PROSITE-ProRule" id="PRU00169"/>
    </source>
</evidence>
<dbReference type="PROSITE" id="PS50110">
    <property type="entry name" value="RESPONSE_REGULATORY"/>
    <property type="match status" value="1"/>
</dbReference>
<reference evidence="8" key="1">
    <citation type="journal article" date="2014" name="Int. J. Syst. Evol. Microbiol.">
        <title>Complete genome sequence of Corynebacterium casei LMG S-19264T (=DSM 44701T), isolated from a smear-ripened cheese.</title>
        <authorList>
            <consortium name="US DOE Joint Genome Institute (JGI-PGF)"/>
            <person name="Walter F."/>
            <person name="Albersmeier A."/>
            <person name="Kalinowski J."/>
            <person name="Ruckert C."/>
        </authorList>
    </citation>
    <scope>NUCLEOTIDE SEQUENCE</scope>
    <source>
        <strain evidence="8">JCM 4654</strain>
    </source>
</reference>
<dbReference type="SUPFAM" id="SSF52172">
    <property type="entry name" value="CheY-like"/>
    <property type="match status" value="1"/>
</dbReference>
<keyword evidence="2" id="KW-0805">Transcription regulation</keyword>
<dbReference type="Proteomes" id="UP000608955">
    <property type="component" value="Unassembled WGS sequence"/>
</dbReference>
<dbReference type="GO" id="GO:0003677">
    <property type="term" value="F:DNA binding"/>
    <property type="evidence" value="ECO:0007669"/>
    <property type="project" value="UniProtKB-KW"/>
</dbReference>
<dbReference type="InterPro" id="IPR058245">
    <property type="entry name" value="NreC/VraR/RcsB-like_REC"/>
</dbReference>
<gene>
    <name evidence="8" type="ORF">GCM10010508_39020</name>
</gene>
<dbReference type="AlphaFoldDB" id="A0A919CWM2"/>
<evidence type="ECO:0000259" key="7">
    <source>
        <dbReference type="PROSITE" id="PS50110"/>
    </source>
</evidence>
<dbReference type="GO" id="GO:0006355">
    <property type="term" value="P:regulation of DNA-templated transcription"/>
    <property type="evidence" value="ECO:0007669"/>
    <property type="project" value="InterPro"/>
</dbReference>
<keyword evidence="4" id="KW-0804">Transcription</keyword>
<keyword evidence="1 5" id="KW-0597">Phosphoprotein</keyword>